<feature type="transmembrane region" description="Helical" evidence="1">
    <location>
        <begin position="71"/>
        <end position="91"/>
    </location>
</feature>
<dbReference type="AlphaFoldDB" id="A0AAW0TZ34"/>
<evidence type="ECO:0000313" key="3">
    <source>
        <dbReference type="Proteomes" id="UP001487740"/>
    </source>
</evidence>
<feature type="transmembrane region" description="Helical" evidence="1">
    <location>
        <begin position="254"/>
        <end position="273"/>
    </location>
</feature>
<reference evidence="2 3" key="1">
    <citation type="submission" date="2023-03" db="EMBL/GenBank/DDBJ databases">
        <title>High-quality genome of Scylla paramamosain provides insights in environmental adaptation.</title>
        <authorList>
            <person name="Zhang L."/>
        </authorList>
    </citation>
    <scope>NUCLEOTIDE SEQUENCE [LARGE SCALE GENOMIC DNA]</scope>
    <source>
        <strain evidence="2">LZ_2023a</strain>
        <tissue evidence="2">Muscle</tissue>
    </source>
</reference>
<proteinExistence type="predicted"/>
<feature type="transmembrane region" description="Helical" evidence="1">
    <location>
        <begin position="219"/>
        <end position="242"/>
    </location>
</feature>
<keyword evidence="3" id="KW-1185">Reference proteome</keyword>
<evidence type="ECO:0000313" key="2">
    <source>
        <dbReference type="EMBL" id="KAK8393027.1"/>
    </source>
</evidence>
<sequence length="349" mass="38541">MGRPKVSAVRGAIKCWDFGPIISIARACGCWPLRNGVKAKDREDNDPTVAWREDKAATYGQWQEMSWTSFFPYYTILVMICFLLNLTFHVYNTAVLMSDSSLNASEMLVSMPWIAYLSLPILTSLLLLTRARNLLPADWAWVGYAGQHLMVVPTWSSIFVSEALVVIIAHHFSSYYAVLNHCLHNLCSSFTPKTFRNSFTKHWFCVRVWATFSTPFNAVFSPIVLASLSMLTIVTVALFPLVMKSGSLTHTVGYLVVAVSGVIRLIVIVMGQACVHDQASTTRGVVSKMQVRVAMAGEGHVLLAAALEHLAATQDAGISAWSCFTVTRGTLLTIASFIASYIIIILQFS</sequence>
<feature type="transmembrane region" description="Helical" evidence="1">
    <location>
        <begin position="111"/>
        <end position="128"/>
    </location>
</feature>
<accession>A0AAW0TZ34</accession>
<name>A0AAW0TZ34_SCYPA</name>
<keyword evidence="1" id="KW-1133">Transmembrane helix</keyword>
<keyword evidence="1" id="KW-0472">Membrane</keyword>
<keyword evidence="1" id="KW-0812">Transmembrane</keyword>
<comment type="caution">
    <text evidence="2">The sequence shown here is derived from an EMBL/GenBank/DDBJ whole genome shotgun (WGS) entry which is preliminary data.</text>
</comment>
<organism evidence="2 3">
    <name type="scientific">Scylla paramamosain</name>
    <name type="common">Mud crab</name>
    <dbReference type="NCBI Taxonomy" id="85552"/>
    <lineage>
        <taxon>Eukaryota</taxon>
        <taxon>Metazoa</taxon>
        <taxon>Ecdysozoa</taxon>
        <taxon>Arthropoda</taxon>
        <taxon>Crustacea</taxon>
        <taxon>Multicrustacea</taxon>
        <taxon>Malacostraca</taxon>
        <taxon>Eumalacostraca</taxon>
        <taxon>Eucarida</taxon>
        <taxon>Decapoda</taxon>
        <taxon>Pleocyemata</taxon>
        <taxon>Brachyura</taxon>
        <taxon>Eubrachyura</taxon>
        <taxon>Portunoidea</taxon>
        <taxon>Portunidae</taxon>
        <taxon>Portuninae</taxon>
        <taxon>Scylla</taxon>
    </lineage>
</organism>
<protein>
    <recommendedName>
        <fullName evidence="4">Gustatory receptor</fullName>
    </recommendedName>
</protein>
<dbReference type="Proteomes" id="UP001487740">
    <property type="component" value="Unassembled WGS sequence"/>
</dbReference>
<feature type="transmembrane region" description="Helical" evidence="1">
    <location>
        <begin position="329"/>
        <end position="348"/>
    </location>
</feature>
<dbReference type="EMBL" id="JARAKH010000021">
    <property type="protein sequence ID" value="KAK8393027.1"/>
    <property type="molecule type" value="Genomic_DNA"/>
</dbReference>
<evidence type="ECO:0000256" key="1">
    <source>
        <dbReference type="SAM" id="Phobius"/>
    </source>
</evidence>
<gene>
    <name evidence="2" type="ORF">O3P69_013219</name>
</gene>
<evidence type="ECO:0008006" key="4">
    <source>
        <dbReference type="Google" id="ProtNLM"/>
    </source>
</evidence>
<feature type="transmembrane region" description="Helical" evidence="1">
    <location>
        <begin position="149"/>
        <end position="169"/>
    </location>
</feature>